<sequence>MKNHLIKVSPRSVKEMFSYLQIVEIPLYQRQYCWSKENIHSLLNDLLDRDFDNRQHFFGTITEETAPIDTDSPNGLKHRIIDGQQRLTTCLLLLHFFNSKIIRNKESNILQQSIFKEKELKIKEFTLEKCSDNQETWSISEDIKKIINYYTSNELDSSEINFSDKKIKENYEIIKNFFDSKKFNVDDYKRLLDIFLNKFIFSSLIYPINDPFEEMTIFENLNSKGVPLDDLDLIKNIIMLADQNKDPKENLKQFDKYIWNLVSNGDWKNKDKEKVIRDFFEEFLKWYLKDNYKKYASYEIYKNFKYYIKSGKDKNWSLTNILQELKKYLILYLTITKPIKPNHIGNNLWIRVIDQKRVYIGLLFALFDKFSNFDTSVEEWSENATIINYMKVFSIHIIRLMSYQGTGQSLSEFCSWFEEQIIKEEKTYKDLFKILKDNSIKKPLNAISPDDMQVKESLLNIKDTVKWIAKSVIDVVETTILNNANEKINHTKKTTLEHIMPKTLSSEWVKYIASNEKISQEDVIDKHKTYLNKIGNLCLIDLSKNSKIGNDSFEDKKSKLYRIVSSPLINGSDNLRDYNIGSINSYSIWGFKQIQTRTEQIVDQFLKIINQIN</sequence>
<dbReference type="Pfam" id="PF03235">
    <property type="entry name" value="GmrSD_N"/>
    <property type="match status" value="1"/>
</dbReference>
<evidence type="ECO:0008006" key="5">
    <source>
        <dbReference type="Google" id="ProtNLM"/>
    </source>
</evidence>
<gene>
    <name evidence="3" type="ORF">MCAPa_6790</name>
</gene>
<evidence type="ECO:0000313" key="3">
    <source>
        <dbReference type="EMBL" id="KEZ18222.1"/>
    </source>
</evidence>
<dbReference type="InterPro" id="IPR011089">
    <property type="entry name" value="GmrSD_C"/>
</dbReference>
<organism evidence="3 4">
    <name type="scientific">Mycoplasma capricolum subsp. capricolum 14232</name>
    <dbReference type="NCBI Taxonomy" id="1188238"/>
    <lineage>
        <taxon>Bacteria</taxon>
        <taxon>Bacillati</taxon>
        <taxon>Mycoplasmatota</taxon>
        <taxon>Mollicutes</taxon>
        <taxon>Mycoplasmataceae</taxon>
        <taxon>Mycoplasma</taxon>
    </lineage>
</organism>
<evidence type="ECO:0000259" key="1">
    <source>
        <dbReference type="Pfam" id="PF03235"/>
    </source>
</evidence>
<dbReference type="PANTHER" id="PTHR35149">
    <property type="entry name" value="SLL5132 PROTEIN"/>
    <property type="match status" value="1"/>
</dbReference>
<dbReference type="Proteomes" id="UP000028533">
    <property type="component" value="Unassembled WGS sequence"/>
</dbReference>
<accession>A0A084EJT0</accession>
<evidence type="ECO:0000313" key="4">
    <source>
        <dbReference type="Proteomes" id="UP000028533"/>
    </source>
</evidence>
<comment type="caution">
    <text evidence="3">The sequence shown here is derived from an EMBL/GenBank/DDBJ whole genome shotgun (WGS) entry which is preliminary data.</text>
</comment>
<dbReference type="Pfam" id="PF07510">
    <property type="entry name" value="GmrSD_C"/>
    <property type="match status" value="1"/>
</dbReference>
<reference evidence="3 4" key="1">
    <citation type="submission" date="2014-02" db="EMBL/GenBank/DDBJ databases">
        <title>Genome sequence of Mycoplasma capricolum subsp. capricolum strain 14232.</title>
        <authorList>
            <person name="Sirand-Pugnet P."/>
            <person name="Breton M."/>
            <person name="Dordet-Frisoni E."/>
            <person name="Baranowski E."/>
            <person name="Barre A."/>
            <person name="Couture C."/>
            <person name="Dupuy V."/>
            <person name="Gaurivaud P."/>
            <person name="Jacob D."/>
            <person name="Lemaitre C."/>
            <person name="Manso-Silvan L."/>
            <person name="Nikolski M."/>
            <person name="Nouvel L.-X."/>
            <person name="Poumarat F."/>
            <person name="Tardy F."/>
            <person name="Thebault P."/>
            <person name="Theil S."/>
            <person name="Citti C."/>
            <person name="Thiaucourt F."/>
            <person name="Blanchard A."/>
        </authorList>
    </citation>
    <scope>NUCLEOTIDE SEQUENCE [LARGE SCALE GENOMIC DNA]</scope>
    <source>
        <strain evidence="3 4">14232</strain>
    </source>
</reference>
<dbReference type="PANTHER" id="PTHR35149:SF1">
    <property type="entry name" value="DUF5655 DOMAIN-CONTAINING PROTEIN"/>
    <property type="match status" value="1"/>
</dbReference>
<feature type="domain" description="GmrSD restriction endonucleases C-terminal" evidence="2">
    <location>
        <begin position="450"/>
        <end position="602"/>
    </location>
</feature>
<evidence type="ECO:0000259" key="2">
    <source>
        <dbReference type="Pfam" id="PF07510"/>
    </source>
</evidence>
<name>A0A084EJT0_MYCCA</name>
<dbReference type="EMBL" id="JFDO01000026">
    <property type="protein sequence ID" value="KEZ18222.1"/>
    <property type="molecule type" value="Genomic_DNA"/>
</dbReference>
<protein>
    <recommendedName>
        <fullName evidence="5">DUF262 domain-containing protein</fullName>
    </recommendedName>
</protein>
<proteinExistence type="predicted"/>
<feature type="domain" description="GmrSD restriction endonucleases N-terminal" evidence="1">
    <location>
        <begin position="14"/>
        <end position="238"/>
    </location>
</feature>
<dbReference type="InterPro" id="IPR004919">
    <property type="entry name" value="GmrSD_N"/>
</dbReference>
<dbReference type="AlphaFoldDB" id="A0A084EJT0"/>
<dbReference type="RefSeq" id="WP_036432253.1">
    <property type="nucleotide sequence ID" value="NZ_JFDO01000026.1"/>
</dbReference>